<dbReference type="InterPro" id="IPR011990">
    <property type="entry name" value="TPR-like_helical_dom_sf"/>
</dbReference>
<dbReference type="Pfam" id="PF13374">
    <property type="entry name" value="TPR_10"/>
    <property type="match status" value="1"/>
</dbReference>
<name>A0ABV6MFS9_9ACTN</name>
<organism evidence="1 2">
    <name type="scientific">Phytohabitans kaempferiae</name>
    <dbReference type="NCBI Taxonomy" id="1620943"/>
    <lineage>
        <taxon>Bacteria</taxon>
        <taxon>Bacillati</taxon>
        <taxon>Actinomycetota</taxon>
        <taxon>Actinomycetes</taxon>
        <taxon>Micromonosporales</taxon>
        <taxon>Micromonosporaceae</taxon>
    </lineage>
</organism>
<dbReference type="Proteomes" id="UP001589867">
    <property type="component" value="Unassembled WGS sequence"/>
</dbReference>
<accession>A0ABV6MFS9</accession>
<dbReference type="SUPFAM" id="SSF48452">
    <property type="entry name" value="TPR-like"/>
    <property type="match status" value="2"/>
</dbReference>
<sequence length="325" mass="34349">MAEAGLDAAARAGDDVARTPMLISRGQALWSAGRDEEALSGCLAGEQLAVATGWTTAAAYLSHHIGWLHLEQGRLADADVWLHRALELTKDDQLGHVRAVALNGLGVMRLWQGDLLDAAELLNAALAINEATGRETSALANRGNLASALRQLGAEAHASALLTEVLAAYRKMSNMRGELSTLDELSQLHSQRGDAATALEVARRAHDMAIAVHDRKATAQTAATVAQAHLALGDATAAAQWFEHCVTIAHDTYPFVEAQALIGLATARLRTGDPTSASYTAEQAARIAGSHGFRLLEKRALAALRASTRPGRTGMDGPPPRIVHP</sequence>
<dbReference type="Pfam" id="PF13181">
    <property type="entry name" value="TPR_8"/>
    <property type="match status" value="1"/>
</dbReference>
<dbReference type="SMART" id="SM00028">
    <property type="entry name" value="TPR"/>
    <property type="match status" value="4"/>
</dbReference>
<dbReference type="InterPro" id="IPR019734">
    <property type="entry name" value="TPR_rpt"/>
</dbReference>
<dbReference type="PANTHER" id="PTHR10098:SF108">
    <property type="entry name" value="TETRATRICOPEPTIDE REPEAT PROTEIN 28"/>
    <property type="match status" value="1"/>
</dbReference>
<dbReference type="EMBL" id="JBHLUH010000083">
    <property type="protein sequence ID" value="MFC0533414.1"/>
    <property type="molecule type" value="Genomic_DNA"/>
</dbReference>
<protein>
    <submittedName>
        <fullName evidence="1">Tetratricopeptide repeat protein</fullName>
    </submittedName>
</protein>
<dbReference type="Gene3D" id="1.25.40.10">
    <property type="entry name" value="Tetratricopeptide repeat domain"/>
    <property type="match status" value="2"/>
</dbReference>
<dbReference type="Pfam" id="PF13424">
    <property type="entry name" value="TPR_12"/>
    <property type="match status" value="1"/>
</dbReference>
<proteinExistence type="predicted"/>
<keyword evidence="2" id="KW-1185">Reference proteome</keyword>
<evidence type="ECO:0000313" key="1">
    <source>
        <dbReference type="EMBL" id="MFC0533414.1"/>
    </source>
</evidence>
<dbReference type="RefSeq" id="WP_377260988.1">
    <property type="nucleotide sequence ID" value="NZ_JBHLUH010000083.1"/>
</dbReference>
<reference evidence="1 2" key="1">
    <citation type="submission" date="2024-09" db="EMBL/GenBank/DDBJ databases">
        <authorList>
            <person name="Sun Q."/>
            <person name="Mori K."/>
        </authorList>
    </citation>
    <scope>NUCLEOTIDE SEQUENCE [LARGE SCALE GENOMIC DNA]</scope>
    <source>
        <strain evidence="1 2">TBRC 3947</strain>
    </source>
</reference>
<dbReference type="PANTHER" id="PTHR10098">
    <property type="entry name" value="RAPSYN-RELATED"/>
    <property type="match status" value="1"/>
</dbReference>
<evidence type="ECO:0000313" key="2">
    <source>
        <dbReference type="Proteomes" id="UP001589867"/>
    </source>
</evidence>
<gene>
    <name evidence="1" type="ORF">ACFFIA_38000</name>
</gene>
<comment type="caution">
    <text evidence="1">The sequence shown here is derived from an EMBL/GenBank/DDBJ whole genome shotgun (WGS) entry which is preliminary data.</text>
</comment>